<keyword evidence="6" id="KW-1185">Reference proteome</keyword>
<dbReference type="Pfam" id="PF13765">
    <property type="entry name" value="PRY"/>
    <property type="match status" value="1"/>
</dbReference>
<dbReference type="Proteomes" id="UP000261420">
    <property type="component" value="Unplaced"/>
</dbReference>
<dbReference type="InterPro" id="IPR013320">
    <property type="entry name" value="ConA-like_dom_sf"/>
</dbReference>
<evidence type="ECO:0000256" key="3">
    <source>
        <dbReference type="ARBA" id="ARBA00022833"/>
    </source>
</evidence>
<dbReference type="InterPro" id="IPR043136">
    <property type="entry name" value="B30.2/SPRY_sf"/>
</dbReference>
<accession>A0A3B4VGS2</accession>
<feature type="domain" description="B30.2/SPRY" evidence="4">
    <location>
        <begin position="19"/>
        <end position="216"/>
    </location>
</feature>
<proteinExistence type="predicted"/>
<dbReference type="GO" id="GO:0005737">
    <property type="term" value="C:cytoplasm"/>
    <property type="evidence" value="ECO:0007669"/>
    <property type="project" value="UniProtKB-ARBA"/>
</dbReference>
<evidence type="ECO:0000313" key="6">
    <source>
        <dbReference type="Proteomes" id="UP000261420"/>
    </source>
</evidence>
<dbReference type="Pfam" id="PF00622">
    <property type="entry name" value="SPRY"/>
    <property type="match status" value="1"/>
</dbReference>
<keyword evidence="1" id="KW-0479">Metal-binding</keyword>
<dbReference type="InterPro" id="IPR003877">
    <property type="entry name" value="SPRY_dom"/>
</dbReference>
<evidence type="ECO:0000313" key="5">
    <source>
        <dbReference type="Ensembl" id="ENSSDUP00000029030.1"/>
    </source>
</evidence>
<evidence type="ECO:0000259" key="4">
    <source>
        <dbReference type="PROSITE" id="PS50188"/>
    </source>
</evidence>
<dbReference type="AlphaFoldDB" id="A0A3B4VGS2"/>
<dbReference type="InterPro" id="IPR003879">
    <property type="entry name" value="Butyrophylin_SPRY"/>
</dbReference>
<sequence>YMNSSVMAKNVDFNTVIHVPLTVDQLILFLCVSPSVACYLTFDPSTANSELHLTDCNRKATRMWSDCRSLDHPDRFERCPQVLCREGLLDSVYWEVEWSGGADVGVTSNSISRDGDAESCLLGHNKWSWSLECSEGSYTPCHNNKRFRSSSPQPFTHRVGVYLNWSTGSLSFYGVSQDAMVHLHTFTSTFTEPLYPGFWVWTYGGSVTLCQVELDWERLLQ</sequence>
<dbReference type="PANTHER" id="PTHR25465:SF30">
    <property type="entry name" value="FINTRIM FAMILY, MEMBER 82"/>
    <property type="match status" value="1"/>
</dbReference>
<evidence type="ECO:0000256" key="2">
    <source>
        <dbReference type="ARBA" id="ARBA00022771"/>
    </source>
</evidence>
<dbReference type="PROSITE" id="PS50188">
    <property type="entry name" value="B302_SPRY"/>
    <property type="match status" value="1"/>
</dbReference>
<dbReference type="Ensembl" id="ENSSDUT00000029524.1">
    <property type="protein sequence ID" value="ENSSDUP00000029030.1"/>
    <property type="gene ID" value="ENSSDUG00000020934.1"/>
</dbReference>
<keyword evidence="3" id="KW-0862">Zinc</keyword>
<dbReference type="InterPro" id="IPR001870">
    <property type="entry name" value="B30.2/SPRY"/>
</dbReference>
<reference evidence="5" key="1">
    <citation type="submission" date="2025-08" db="UniProtKB">
        <authorList>
            <consortium name="Ensembl"/>
        </authorList>
    </citation>
    <scope>IDENTIFICATION</scope>
</reference>
<name>A0A3B4VGS2_SERDU</name>
<protein>
    <recommendedName>
        <fullName evidence="4">B30.2/SPRY domain-containing protein</fullName>
    </recommendedName>
</protein>
<dbReference type="GO" id="GO:0008270">
    <property type="term" value="F:zinc ion binding"/>
    <property type="evidence" value="ECO:0007669"/>
    <property type="project" value="UniProtKB-KW"/>
</dbReference>
<dbReference type="InterPro" id="IPR051051">
    <property type="entry name" value="E3_ubiq-ligase_TRIM/RNF"/>
</dbReference>
<dbReference type="SMART" id="SM00589">
    <property type="entry name" value="PRY"/>
    <property type="match status" value="1"/>
</dbReference>
<dbReference type="OMA" id="WAYDGSV"/>
<dbReference type="PRINTS" id="PR01407">
    <property type="entry name" value="BUTYPHLNCDUF"/>
</dbReference>
<dbReference type="PANTHER" id="PTHR25465">
    <property type="entry name" value="B-BOX DOMAIN CONTAINING"/>
    <property type="match status" value="1"/>
</dbReference>
<dbReference type="SUPFAM" id="SSF49899">
    <property type="entry name" value="Concanavalin A-like lectins/glucanases"/>
    <property type="match status" value="1"/>
</dbReference>
<dbReference type="GeneTree" id="ENSGT00940000162978"/>
<dbReference type="Gene3D" id="2.60.120.920">
    <property type="match status" value="1"/>
</dbReference>
<keyword evidence="2" id="KW-0863">Zinc-finger</keyword>
<reference evidence="5" key="2">
    <citation type="submission" date="2025-09" db="UniProtKB">
        <authorList>
            <consortium name="Ensembl"/>
        </authorList>
    </citation>
    <scope>IDENTIFICATION</scope>
</reference>
<dbReference type="InterPro" id="IPR006574">
    <property type="entry name" value="PRY"/>
</dbReference>
<organism evidence="5 6">
    <name type="scientific">Seriola dumerili</name>
    <name type="common">Greater amberjack</name>
    <name type="synonym">Caranx dumerili</name>
    <dbReference type="NCBI Taxonomy" id="41447"/>
    <lineage>
        <taxon>Eukaryota</taxon>
        <taxon>Metazoa</taxon>
        <taxon>Chordata</taxon>
        <taxon>Craniata</taxon>
        <taxon>Vertebrata</taxon>
        <taxon>Euteleostomi</taxon>
        <taxon>Actinopterygii</taxon>
        <taxon>Neopterygii</taxon>
        <taxon>Teleostei</taxon>
        <taxon>Neoteleostei</taxon>
        <taxon>Acanthomorphata</taxon>
        <taxon>Carangaria</taxon>
        <taxon>Carangiformes</taxon>
        <taxon>Carangidae</taxon>
        <taxon>Seriola</taxon>
    </lineage>
</organism>
<dbReference type="SMART" id="SM00449">
    <property type="entry name" value="SPRY"/>
    <property type="match status" value="1"/>
</dbReference>
<evidence type="ECO:0000256" key="1">
    <source>
        <dbReference type="ARBA" id="ARBA00022723"/>
    </source>
</evidence>